<dbReference type="PRINTS" id="PR01590">
    <property type="entry name" value="HTHFIS"/>
</dbReference>
<comment type="caution">
    <text evidence="2">The sequence shown here is derived from an EMBL/GenBank/DDBJ whole genome shotgun (WGS) entry which is preliminary data.</text>
</comment>
<organism evidence="2">
    <name type="scientific">marine sediment metagenome</name>
    <dbReference type="NCBI Taxonomy" id="412755"/>
    <lineage>
        <taxon>unclassified sequences</taxon>
        <taxon>metagenomes</taxon>
        <taxon>ecological metagenomes</taxon>
    </lineage>
</organism>
<feature type="non-terminal residue" evidence="2">
    <location>
        <position position="1"/>
    </location>
</feature>
<dbReference type="Gene3D" id="1.10.10.60">
    <property type="entry name" value="Homeodomain-like"/>
    <property type="match status" value="1"/>
</dbReference>
<dbReference type="InterPro" id="IPR002197">
    <property type="entry name" value="HTH_Fis"/>
</dbReference>
<sequence>PQNLVPAGSTSPGRNLKQVEKNHIQDVLTETRGNYTEAARILGISRMTLYNKAKAYGLNVKKMDSSR</sequence>
<name>X1NS33_9ZZZZ</name>
<dbReference type="AlphaFoldDB" id="X1NS33"/>
<dbReference type="InterPro" id="IPR009057">
    <property type="entry name" value="Homeodomain-like_sf"/>
</dbReference>
<protein>
    <recommendedName>
        <fullName evidence="1">DNA binding HTH domain-containing protein</fullName>
    </recommendedName>
</protein>
<proteinExistence type="predicted"/>
<dbReference type="Pfam" id="PF02954">
    <property type="entry name" value="HTH_8"/>
    <property type="match status" value="1"/>
</dbReference>
<dbReference type="SUPFAM" id="SSF46689">
    <property type="entry name" value="Homeodomain-like"/>
    <property type="match status" value="1"/>
</dbReference>
<accession>X1NS33</accession>
<reference evidence="2" key="1">
    <citation type="journal article" date="2014" name="Front. Microbiol.">
        <title>High frequency of phylogenetically diverse reductive dehalogenase-homologous genes in deep subseafloor sedimentary metagenomes.</title>
        <authorList>
            <person name="Kawai M."/>
            <person name="Futagami T."/>
            <person name="Toyoda A."/>
            <person name="Takaki Y."/>
            <person name="Nishi S."/>
            <person name="Hori S."/>
            <person name="Arai W."/>
            <person name="Tsubouchi T."/>
            <person name="Morono Y."/>
            <person name="Uchiyama I."/>
            <person name="Ito T."/>
            <person name="Fujiyama A."/>
            <person name="Inagaki F."/>
            <person name="Takami H."/>
        </authorList>
    </citation>
    <scope>NUCLEOTIDE SEQUENCE</scope>
    <source>
        <strain evidence="2">Expedition CK06-06</strain>
    </source>
</reference>
<dbReference type="EMBL" id="BARV01032252">
    <property type="protein sequence ID" value="GAI33006.1"/>
    <property type="molecule type" value="Genomic_DNA"/>
</dbReference>
<dbReference type="GO" id="GO:0043565">
    <property type="term" value="F:sequence-specific DNA binding"/>
    <property type="evidence" value="ECO:0007669"/>
    <property type="project" value="InterPro"/>
</dbReference>
<evidence type="ECO:0000259" key="1">
    <source>
        <dbReference type="Pfam" id="PF02954"/>
    </source>
</evidence>
<feature type="domain" description="DNA binding HTH" evidence="1">
    <location>
        <begin position="16"/>
        <end position="56"/>
    </location>
</feature>
<evidence type="ECO:0000313" key="2">
    <source>
        <dbReference type="EMBL" id="GAI33006.1"/>
    </source>
</evidence>
<gene>
    <name evidence="2" type="ORF">S06H3_50888</name>
</gene>